<evidence type="ECO:0000256" key="2">
    <source>
        <dbReference type="ARBA" id="ARBA00022729"/>
    </source>
</evidence>
<dbReference type="PANTHER" id="PTHR35936:SF25">
    <property type="entry name" value="ABC TRANSPORTER SUBSTRATE-BINDING PROTEIN"/>
    <property type="match status" value="1"/>
</dbReference>
<gene>
    <name evidence="4" type="ORF">VTAP4600_B0506</name>
</gene>
<dbReference type="AlphaFoldDB" id="A0A2N8ZJP7"/>
<dbReference type="OrthoDB" id="7354650at2"/>
<dbReference type="InterPro" id="IPR001638">
    <property type="entry name" value="Solute-binding_3/MltF_N"/>
</dbReference>
<feature type="domain" description="Solute-binding protein family 3/N-terminal" evidence="3">
    <location>
        <begin position="44"/>
        <end position="267"/>
    </location>
</feature>
<accession>A0A2N8ZJP7</accession>
<dbReference type="SUPFAM" id="SSF53850">
    <property type="entry name" value="Periplasmic binding protein-like II"/>
    <property type="match status" value="1"/>
</dbReference>
<reference evidence="4 5" key="1">
    <citation type="submission" date="2017-10" db="EMBL/GenBank/DDBJ databases">
        <authorList>
            <person name="Banno H."/>
            <person name="Chua N.-H."/>
        </authorList>
    </citation>
    <scope>NUCLEOTIDE SEQUENCE [LARGE SCALE GENOMIC DNA]</scope>
    <source>
        <strain evidence="4">Vibrio tapetis CECT4600</strain>
    </source>
</reference>
<proteinExistence type="inferred from homology"/>
<evidence type="ECO:0000259" key="3">
    <source>
        <dbReference type="SMART" id="SM00062"/>
    </source>
</evidence>
<organism evidence="4 5">
    <name type="scientific">Vibrio tapetis subsp. tapetis</name>
    <dbReference type="NCBI Taxonomy" id="1671868"/>
    <lineage>
        <taxon>Bacteria</taxon>
        <taxon>Pseudomonadati</taxon>
        <taxon>Pseudomonadota</taxon>
        <taxon>Gammaproteobacteria</taxon>
        <taxon>Vibrionales</taxon>
        <taxon>Vibrionaceae</taxon>
        <taxon>Vibrio</taxon>
    </lineage>
</organism>
<dbReference type="KEGG" id="vta:B0506"/>
<keyword evidence="5" id="KW-1185">Reference proteome</keyword>
<protein>
    <submittedName>
        <fullName evidence="4">Putative Polar amino acid uptake family ABC transporter, periplasmic substrate-binding protein</fullName>
    </submittedName>
</protein>
<dbReference type="Pfam" id="PF00497">
    <property type="entry name" value="SBP_bac_3"/>
    <property type="match status" value="1"/>
</dbReference>
<evidence type="ECO:0000313" key="4">
    <source>
        <dbReference type="EMBL" id="SON52117.1"/>
    </source>
</evidence>
<dbReference type="SMART" id="SM00062">
    <property type="entry name" value="PBPb"/>
    <property type="match status" value="1"/>
</dbReference>
<keyword evidence="2" id="KW-0732">Signal</keyword>
<name>A0A2N8ZJP7_9VIBR</name>
<comment type="similarity">
    <text evidence="1">Belongs to the bacterial solute-binding protein 3 family.</text>
</comment>
<dbReference type="Gene3D" id="3.40.190.10">
    <property type="entry name" value="Periplasmic binding protein-like II"/>
    <property type="match status" value="2"/>
</dbReference>
<dbReference type="EMBL" id="LT960612">
    <property type="protein sequence ID" value="SON52117.1"/>
    <property type="molecule type" value="Genomic_DNA"/>
</dbReference>
<sequence length="267" mass="30185">MSLISTTVLCLQRLASMFRRLVVALVLSTLGFLPISAAHAQPEMLVVRGDGNWPPYEMTIEGELTGFHIELVKAVAQEAGIRVKFVSYPWARALKMARKGQVDAITYIAINHERQAYIDFHSENILSGTQHFIVENKYRSDITYNGKLEQLLPHSIVHISQYSYGEPFDSNTDLIKTAVKSPLQIALLIAKNRYDLGILTKSELEMLRPAPFINDLELLEPPLHSTNVYLGISKASTNQQLMANFTDSMRAFKQTERYQILRNTFGL</sequence>
<evidence type="ECO:0000256" key="1">
    <source>
        <dbReference type="ARBA" id="ARBA00010333"/>
    </source>
</evidence>
<dbReference type="Proteomes" id="UP000235828">
    <property type="component" value="Chromosome B"/>
</dbReference>
<evidence type="ECO:0000313" key="5">
    <source>
        <dbReference type="Proteomes" id="UP000235828"/>
    </source>
</evidence>
<dbReference type="PANTHER" id="PTHR35936">
    <property type="entry name" value="MEMBRANE-BOUND LYTIC MUREIN TRANSGLYCOSYLASE F"/>
    <property type="match status" value="1"/>
</dbReference>